<reference evidence="10" key="1">
    <citation type="journal article" date="2011" name="Science">
        <title>The plant cell wall-decomposing machinery underlies the functional diversity of forest fungi.</title>
        <authorList>
            <person name="Eastwood D.C."/>
            <person name="Floudas D."/>
            <person name="Binder M."/>
            <person name="Majcherczyk A."/>
            <person name="Schneider P."/>
            <person name="Aerts A."/>
            <person name="Asiegbu F.O."/>
            <person name="Baker S.E."/>
            <person name="Barry K."/>
            <person name="Bendiksby M."/>
            <person name="Blumentritt M."/>
            <person name="Coutinho P.M."/>
            <person name="Cullen D."/>
            <person name="de Vries R.P."/>
            <person name="Gathman A."/>
            <person name="Goodell B."/>
            <person name="Henrissat B."/>
            <person name="Ihrmark K."/>
            <person name="Kauserud H."/>
            <person name="Kohler A."/>
            <person name="LaButti K."/>
            <person name="Lapidus A."/>
            <person name="Lavin J.L."/>
            <person name="Lee Y.-H."/>
            <person name="Lindquist E."/>
            <person name="Lilly W."/>
            <person name="Lucas S."/>
            <person name="Morin E."/>
            <person name="Murat C."/>
            <person name="Oguiza J.A."/>
            <person name="Park J."/>
            <person name="Pisabarro A.G."/>
            <person name="Riley R."/>
            <person name="Rosling A."/>
            <person name="Salamov A."/>
            <person name="Schmidt O."/>
            <person name="Schmutz J."/>
            <person name="Skrede I."/>
            <person name="Stenlid J."/>
            <person name="Wiebenga A."/>
            <person name="Xie X."/>
            <person name="Kuees U."/>
            <person name="Hibbett D.S."/>
            <person name="Hoffmeister D."/>
            <person name="Hoegberg N."/>
            <person name="Martin F."/>
            <person name="Grigoriev I.V."/>
            <person name="Watkinson S.C."/>
        </authorList>
    </citation>
    <scope>NUCLEOTIDE SEQUENCE [LARGE SCALE GENOMIC DNA]</scope>
    <source>
        <strain evidence="10">strain S7.3</strain>
    </source>
</reference>
<feature type="domain" description="C2H2-type" evidence="8">
    <location>
        <begin position="33"/>
        <end position="62"/>
    </location>
</feature>
<keyword evidence="6" id="KW-0539">Nucleus</keyword>
<feature type="non-terminal residue" evidence="9">
    <location>
        <position position="1"/>
    </location>
</feature>
<evidence type="ECO:0000313" key="9">
    <source>
        <dbReference type="EMBL" id="EGN92430.1"/>
    </source>
</evidence>
<evidence type="ECO:0000256" key="6">
    <source>
        <dbReference type="ARBA" id="ARBA00023242"/>
    </source>
</evidence>
<dbReference type="InterPro" id="IPR013087">
    <property type="entry name" value="Znf_C2H2_type"/>
</dbReference>
<dbReference type="STRING" id="936435.F8QGU8"/>
<dbReference type="GO" id="GO:0031519">
    <property type="term" value="C:PcG protein complex"/>
    <property type="evidence" value="ECO:0007669"/>
    <property type="project" value="TreeGrafter"/>
</dbReference>
<dbReference type="PANTHER" id="PTHR14003">
    <property type="entry name" value="TRANSCRIPTIONAL REPRESSOR PROTEIN YY"/>
    <property type="match status" value="1"/>
</dbReference>
<keyword evidence="2" id="KW-0479">Metal-binding</keyword>
<comment type="subcellular location">
    <subcellularLocation>
        <location evidence="1">Nucleus</location>
    </subcellularLocation>
</comment>
<evidence type="ECO:0000256" key="1">
    <source>
        <dbReference type="ARBA" id="ARBA00004123"/>
    </source>
</evidence>
<evidence type="ECO:0000259" key="8">
    <source>
        <dbReference type="PROSITE" id="PS50157"/>
    </source>
</evidence>
<dbReference type="GO" id="GO:0008270">
    <property type="term" value="F:zinc ion binding"/>
    <property type="evidence" value="ECO:0007669"/>
    <property type="project" value="UniProtKB-KW"/>
</dbReference>
<dbReference type="OMA" id="HDPSWEP"/>
<dbReference type="GO" id="GO:0000978">
    <property type="term" value="F:RNA polymerase II cis-regulatory region sequence-specific DNA binding"/>
    <property type="evidence" value="ECO:0007669"/>
    <property type="project" value="TreeGrafter"/>
</dbReference>
<dbReference type="PROSITE" id="PS00028">
    <property type="entry name" value="ZINC_FINGER_C2H2_1"/>
    <property type="match status" value="2"/>
</dbReference>
<name>F8QGU8_SERL3</name>
<dbReference type="FunFam" id="3.30.160.60:FF:000744">
    <property type="entry name" value="zinc finger E-box-binding homeobox 1"/>
    <property type="match status" value="1"/>
</dbReference>
<dbReference type="InterPro" id="IPR036236">
    <property type="entry name" value="Znf_C2H2_sf"/>
</dbReference>
<evidence type="ECO:0000256" key="5">
    <source>
        <dbReference type="ARBA" id="ARBA00022833"/>
    </source>
</evidence>
<evidence type="ECO:0000313" key="10">
    <source>
        <dbReference type="Proteomes" id="UP000008063"/>
    </source>
</evidence>
<dbReference type="OrthoDB" id="2668428at2759"/>
<dbReference type="PROSITE" id="PS50157">
    <property type="entry name" value="ZINC_FINGER_C2H2_2"/>
    <property type="match status" value="2"/>
</dbReference>
<organism evidence="10">
    <name type="scientific">Serpula lacrymans var. lacrymans (strain S7.3)</name>
    <name type="common">Dry rot fungus</name>
    <dbReference type="NCBI Taxonomy" id="936435"/>
    <lineage>
        <taxon>Eukaryota</taxon>
        <taxon>Fungi</taxon>
        <taxon>Dikarya</taxon>
        <taxon>Basidiomycota</taxon>
        <taxon>Agaricomycotina</taxon>
        <taxon>Agaricomycetes</taxon>
        <taxon>Agaricomycetidae</taxon>
        <taxon>Boletales</taxon>
        <taxon>Coniophorineae</taxon>
        <taxon>Serpulaceae</taxon>
        <taxon>Serpula</taxon>
    </lineage>
</organism>
<dbReference type="Gene3D" id="3.30.160.60">
    <property type="entry name" value="Classic Zinc Finger"/>
    <property type="match status" value="2"/>
</dbReference>
<sequence>KPHCCEYPGCGKTFGDSSSLARHRRTHTGKRPYKCEDPECEKTFTRRTTLTQHMRTHDPSWEPDPNM</sequence>
<proteinExistence type="predicted"/>
<dbReference type="Pfam" id="PF00096">
    <property type="entry name" value="zf-C2H2"/>
    <property type="match status" value="2"/>
</dbReference>
<dbReference type="EMBL" id="GL945504">
    <property type="protein sequence ID" value="EGN92430.1"/>
    <property type="molecule type" value="Genomic_DNA"/>
</dbReference>
<dbReference type="GO" id="GO:0005667">
    <property type="term" value="C:transcription regulator complex"/>
    <property type="evidence" value="ECO:0007669"/>
    <property type="project" value="TreeGrafter"/>
</dbReference>
<feature type="domain" description="C2H2-type" evidence="8">
    <location>
        <begin position="3"/>
        <end position="32"/>
    </location>
</feature>
<dbReference type="GO" id="GO:0000981">
    <property type="term" value="F:DNA-binding transcription factor activity, RNA polymerase II-specific"/>
    <property type="evidence" value="ECO:0007669"/>
    <property type="project" value="TreeGrafter"/>
</dbReference>
<keyword evidence="10" id="KW-1185">Reference proteome</keyword>
<accession>F8QGU8</accession>
<dbReference type="GO" id="GO:0000785">
    <property type="term" value="C:chromatin"/>
    <property type="evidence" value="ECO:0007669"/>
    <property type="project" value="TreeGrafter"/>
</dbReference>
<dbReference type="SMART" id="SM00355">
    <property type="entry name" value="ZnF_C2H2"/>
    <property type="match status" value="2"/>
</dbReference>
<dbReference type="eggNOG" id="KOG1721">
    <property type="taxonomic scope" value="Eukaryota"/>
</dbReference>
<dbReference type="PANTHER" id="PTHR14003:SF19">
    <property type="entry name" value="YY2 TRANSCRIPTION FACTOR"/>
    <property type="match status" value="1"/>
</dbReference>
<dbReference type="FunFam" id="3.30.160.60:FF:000690">
    <property type="entry name" value="Zinc finger protein 354C"/>
    <property type="match status" value="1"/>
</dbReference>
<evidence type="ECO:0000256" key="2">
    <source>
        <dbReference type="ARBA" id="ARBA00022723"/>
    </source>
</evidence>
<gene>
    <name evidence="9" type="ORF">SERLA73DRAFT_65713</name>
</gene>
<dbReference type="InParanoid" id="F8QGU8"/>
<keyword evidence="5" id="KW-0862">Zinc</keyword>
<protein>
    <recommendedName>
        <fullName evidence="8">C2H2-type domain-containing protein</fullName>
    </recommendedName>
</protein>
<keyword evidence="4 7" id="KW-0863">Zinc-finger</keyword>
<dbReference type="AlphaFoldDB" id="F8QGU8"/>
<evidence type="ECO:0000256" key="4">
    <source>
        <dbReference type="ARBA" id="ARBA00022771"/>
    </source>
</evidence>
<evidence type="ECO:0000256" key="7">
    <source>
        <dbReference type="PROSITE-ProRule" id="PRU00042"/>
    </source>
</evidence>
<evidence type="ECO:0000256" key="3">
    <source>
        <dbReference type="ARBA" id="ARBA00022737"/>
    </source>
</evidence>
<dbReference type="HOGENOM" id="CLU_002678_42_25_1"/>
<dbReference type="Proteomes" id="UP000008063">
    <property type="component" value="Unassembled WGS sequence"/>
</dbReference>
<dbReference type="SUPFAM" id="SSF57667">
    <property type="entry name" value="beta-beta-alpha zinc fingers"/>
    <property type="match status" value="1"/>
</dbReference>
<keyword evidence="3" id="KW-0677">Repeat</keyword>